<evidence type="ECO:0000256" key="3">
    <source>
        <dbReference type="SAM" id="MobiDB-lite"/>
    </source>
</evidence>
<dbReference type="RefSeq" id="WP_123644208.1">
    <property type="nucleotide sequence ID" value="NZ_ML119099.1"/>
</dbReference>
<sequence>MPLDVIMPALGMAQDTGHLVAWKKKPGDRVAAGDVLFEVETDKSVMEVEAQGEGWLVDVAAEEGSDVPVGRVIARIADSPGESGAAEAQASAPAPDAGAEAPAPAPDTPALPEGRAVIMPVLGMAQDAGLLVAWSVEPGARVEAGDTLFEVETDKSVMEVPAEAAGYLAATLAAAGEEVPTGEVIAILTETAPEAPVTRTRAEGAAPAPATPPAKAEEPAPATPPARAEERARPVSPPAPAPETGGRLLASPKLRRLAHEEGLDLALLRQAGVPEPWHVRDLERLRALAAEAATAPAAAPAPATAGLRLVATLSEDSLAGTLAWAAERADLAPEAVLAGLAGAALGLPATVAVETLHARSLWHVPSRRLTAVTAAGEDATPSLVLRDLTASRLTEIAAGPEPAPVLTLTRGPAGLTLTLEAAPGALAPLAAARLLDGLAGRLEDPLRHLF</sequence>
<feature type="region of interest" description="Disordered" evidence="3">
    <location>
        <begin position="195"/>
        <end position="249"/>
    </location>
</feature>
<protein>
    <submittedName>
        <fullName evidence="5">Pyruvate dehydrogenase</fullName>
    </submittedName>
</protein>
<feature type="domain" description="Lipoyl-binding" evidence="4">
    <location>
        <begin position="114"/>
        <end position="189"/>
    </location>
</feature>
<dbReference type="InterPro" id="IPR000089">
    <property type="entry name" value="Biotin_lipoyl"/>
</dbReference>
<comment type="cofactor">
    <cofactor evidence="1">
        <name>(R)-lipoate</name>
        <dbReference type="ChEBI" id="CHEBI:83088"/>
    </cofactor>
</comment>
<evidence type="ECO:0000256" key="2">
    <source>
        <dbReference type="ARBA" id="ARBA00022823"/>
    </source>
</evidence>
<dbReference type="InterPro" id="IPR003016">
    <property type="entry name" value="2-oxoA_DH_lipoyl-BS"/>
</dbReference>
<keyword evidence="6" id="KW-1185">Reference proteome</keyword>
<dbReference type="PANTHER" id="PTHR23151">
    <property type="entry name" value="DIHYDROLIPOAMIDE ACETYL/SUCCINYL-TRANSFERASE-RELATED"/>
    <property type="match status" value="1"/>
</dbReference>
<dbReference type="Pfam" id="PF00364">
    <property type="entry name" value="Biotin_lipoyl"/>
    <property type="match status" value="2"/>
</dbReference>
<feature type="domain" description="Lipoyl-binding" evidence="4">
    <location>
        <begin position="2"/>
        <end position="77"/>
    </location>
</feature>
<evidence type="ECO:0000313" key="6">
    <source>
        <dbReference type="Proteomes" id="UP000268016"/>
    </source>
</evidence>
<accession>A0A3N2QEJ7</accession>
<dbReference type="InterPro" id="IPR045257">
    <property type="entry name" value="E2/Pdx1"/>
</dbReference>
<dbReference type="InterPro" id="IPR011053">
    <property type="entry name" value="Single_hybrid_motif"/>
</dbReference>
<feature type="region of interest" description="Disordered" evidence="3">
    <location>
        <begin position="80"/>
        <end position="110"/>
    </location>
</feature>
<dbReference type="PROSITE" id="PS50968">
    <property type="entry name" value="BIOTINYL_LIPOYL"/>
    <property type="match status" value="2"/>
</dbReference>
<comment type="caution">
    <text evidence="5">The sequence shown here is derived from an EMBL/GenBank/DDBJ whole genome shotgun (WGS) entry which is preliminary data.</text>
</comment>
<dbReference type="PROSITE" id="PS00189">
    <property type="entry name" value="LIPOYL"/>
    <property type="match status" value="2"/>
</dbReference>
<dbReference type="OrthoDB" id="9804723at2"/>
<gene>
    <name evidence="5" type="ORF">EAT49_20835</name>
</gene>
<feature type="compositionally biased region" description="Low complexity" evidence="3">
    <location>
        <begin position="80"/>
        <end position="102"/>
    </location>
</feature>
<dbReference type="CDD" id="cd06849">
    <property type="entry name" value="lipoyl_domain"/>
    <property type="match status" value="2"/>
</dbReference>
<dbReference type="GO" id="GO:0006086">
    <property type="term" value="P:pyruvate decarboxylation to acetyl-CoA"/>
    <property type="evidence" value="ECO:0007669"/>
    <property type="project" value="InterPro"/>
</dbReference>
<keyword evidence="2" id="KW-0450">Lipoyl</keyword>
<evidence type="ECO:0000313" key="5">
    <source>
        <dbReference type="EMBL" id="ROT93599.1"/>
    </source>
</evidence>
<name>A0A3N2QEJ7_9RHOB</name>
<dbReference type="PANTHER" id="PTHR23151:SF90">
    <property type="entry name" value="DIHYDROLIPOYLLYSINE-RESIDUE ACETYLTRANSFERASE COMPONENT OF PYRUVATE DEHYDROGENASE COMPLEX, MITOCHONDRIAL-RELATED"/>
    <property type="match status" value="1"/>
</dbReference>
<dbReference type="EMBL" id="RDRB01000020">
    <property type="protein sequence ID" value="ROT93599.1"/>
    <property type="molecule type" value="Genomic_DNA"/>
</dbReference>
<proteinExistence type="predicted"/>
<reference evidence="5 6" key="1">
    <citation type="submission" date="2018-10" db="EMBL/GenBank/DDBJ databases">
        <title>Histidinibacterium lentulum gen. nov., sp. nov., a marine bacterium from the culture broth of Picochlorum sp. 122.</title>
        <authorList>
            <person name="Wang G."/>
        </authorList>
    </citation>
    <scope>NUCLEOTIDE SEQUENCE [LARGE SCALE GENOMIC DNA]</scope>
    <source>
        <strain evidence="5 6">B17</strain>
    </source>
</reference>
<dbReference type="GO" id="GO:0045254">
    <property type="term" value="C:pyruvate dehydrogenase complex"/>
    <property type="evidence" value="ECO:0007669"/>
    <property type="project" value="InterPro"/>
</dbReference>
<dbReference type="Proteomes" id="UP000268016">
    <property type="component" value="Unassembled WGS sequence"/>
</dbReference>
<dbReference type="AlphaFoldDB" id="A0A3N2QEJ7"/>
<keyword evidence="5" id="KW-0670">Pyruvate</keyword>
<evidence type="ECO:0000259" key="4">
    <source>
        <dbReference type="PROSITE" id="PS50968"/>
    </source>
</evidence>
<dbReference type="Gene3D" id="2.40.50.100">
    <property type="match status" value="2"/>
</dbReference>
<organism evidence="5 6">
    <name type="scientific">Histidinibacterium lentulum</name>
    <dbReference type="NCBI Taxonomy" id="2480588"/>
    <lineage>
        <taxon>Bacteria</taxon>
        <taxon>Pseudomonadati</taxon>
        <taxon>Pseudomonadota</taxon>
        <taxon>Alphaproteobacteria</taxon>
        <taxon>Rhodobacterales</taxon>
        <taxon>Paracoccaceae</taxon>
        <taxon>Histidinibacterium</taxon>
    </lineage>
</organism>
<evidence type="ECO:0000256" key="1">
    <source>
        <dbReference type="ARBA" id="ARBA00001938"/>
    </source>
</evidence>
<dbReference type="SUPFAM" id="SSF51230">
    <property type="entry name" value="Single hybrid motif"/>
    <property type="match status" value="2"/>
</dbReference>